<evidence type="ECO:0000313" key="3">
    <source>
        <dbReference type="EMBL" id="MCB8878124.1"/>
    </source>
</evidence>
<proteinExistence type="predicted"/>
<protein>
    <submittedName>
        <fullName evidence="3">XdhC family protein</fullName>
    </submittedName>
</protein>
<dbReference type="Pfam" id="PF02625">
    <property type="entry name" value="XdhC_CoxI"/>
    <property type="match status" value="1"/>
</dbReference>
<gene>
    <name evidence="3" type="ORF">ASILVAE211_23270</name>
</gene>
<comment type="caution">
    <text evidence="3">The sequence shown here is derived from an EMBL/GenBank/DDBJ whole genome shotgun (WGS) entry which is preliminary data.</text>
</comment>
<dbReference type="Proteomes" id="UP000708298">
    <property type="component" value="Unassembled WGS sequence"/>
</dbReference>
<reference evidence="3" key="2">
    <citation type="submission" date="2021-01" db="EMBL/GenBank/DDBJ databases">
        <authorList>
            <person name="Mieszkin S."/>
            <person name="Pouder E."/>
            <person name="Alain K."/>
        </authorList>
    </citation>
    <scope>NUCLEOTIDE SEQUENCE</scope>
    <source>
        <strain evidence="3">HW T2.11</strain>
    </source>
</reference>
<dbReference type="EMBL" id="JAESVB010000024">
    <property type="protein sequence ID" value="MCB8878124.1"/>
    <property type="molecule type" value="Genomic_DNA"/>
</dbReference>
<dbReference type="Pfam" id="PF13478">
    <property type="entry name" value="XdhC_C"/>
    <property type="match status" value="1"/>
</dbReference>
<feature type="domain" description="XdhC- CoxI" evidence="1">
    <location>
        <begin position="2"/>
        <end position="58"/>
    </location>
</feature>
<reference evidence="3" key="1">
    <citation type="journal article" date="2021" name="Microorganisms">
        <title>Acidisoma silvae sp. nov. and Acidisomacellulosilytica sp. nov., Two Acidophilic Bacteria Isolated from Decaying Wood, Hydrolyzing Cellulose and Producing Poly-3-hydroxybutyrate.</title>
        <authorList>
            <person name="Mieszkin S."/>
            <person name="Pouder E."/>
            <person name="Uroz S."/>
            <person name="Simon-Colin C."/>
            <person name="Alain K."/>
        </authorList>
    </citation>
    <scope>NUCLEOTIDE SEQUENCE</scope>
    <source>
        <strain evidence="3">HW T2.11</strain>
    </source>
</reference>
<dbReference type="InterPro" id="IPR027051">
    <property type="entry name" value="XdhC_Rossmann_dom"/>
</dbReference>
<evidence type="ECO:0000259" key="1">
    <source>
        <dbReference type="Pfam" id="PF02625"/>
    </source>
</evidence>
<keyword evidence="4" id="KW-1185">Reference proteome</keyword>
<evidence type="ECO:0000259" key="2">
    <source>
        <dbReference type="Pfam" id="PF13478"/>
    </source>
</evidence>
<accession>A0A963YWH5</accession>
<feature type="domain" description="XdhC Rossmann" evidence="2">
    <location>
        <begin position="137"/>
        <end position="278"/>
    </location>
</feature>
<evidence type="ECO:0000313" key="4">
    <source>
        <dbReference type="Proteomes" id="UP000708298"/>
    </source>
</evidence>
<dbReference type="InterPro" id="IPR052698">
    <property type="entry name" value="MoCofactor_Util/Proc"/>
</dbReference>
<dbReference type="Gene3D" id="3.40.50.720">
    <property type="entry name" value="NAD(P)-binding Rossmann-like Domain"/>
    <property type="match status" value="1"/>
</dbReference>
<dbReference type="PANTHER" id="PTHR30388:SF4">
    <property type="entry name" value="MOLYBDENUM COFACTOR INSERTION CHAPERONE PAOD"/>
    <property type="match status" value="1"/>
</dbReference>
<name>A0A963YWH5_9PROT</name>
<dbReference type="InterPro" id="IPR003777">
    <property type="entry name" value="XdhC_CoxI"/>
</dbReference>
<dbReference type="PANTHER" id="PTHR30388">
    <property type="entry name" value="ALDEHYDE OXIDOREDUCTASE MOLYBDENUM COFACTOR ASSEMBLY PROTEIN"/>
    <property type="match status" value="1"/>
</dbReference>
<dbReference type="AlphaFoldDB" id="A0A963YWH5"/>
<sequence>MTITNVIGHTARSPGTHLAVSSTGASVGSLSGGCVEAAAIREALEAIKAVETSTIRFGTGSPYIDIRLPCGGAMDILIVPNPPIAVLAETISRLERRETVSLQLSRTEPVALGADLESTTGWLGETFRAVHRPDLRLVILGHGAETICLARLAVAFGADVVVISPDDAVVAEAGLLSVNAQPLQRQGRSDHLIGDPFSAAVFLFHDHAWESDLLIQALDQDFLLIGAMGSQATHKRRIENLRLQGVGQEKLASILGPIGLIPGARDPQTLALSILSQVVAHYEERCASKASHPAKTHQLEVKEPLPNATAPVRVKQRHFEHAER</sequence>
<organism evidence="3 4">
    <name type="scientific">Acidisoma silvae</name>
    <dbReference type="NCBI Taxonomy" id="2802396"/>
    <lineage>
        <taxon>Bacteria</taxon>
        <taxon>Pseudomonadati</taxon>
        <taxon>Pseudomonadota</taxon>
        <taxon>Alphaproteobacteria</taxon>
        <taxon>Acetobacterales</taxon>
        <taxon>Acidocellaceae</taxon>
        <taxon>Acidisoma</taxon>
    </lineage>
</organism>